<dbReference type="RefSeq" id="WP_088920629.1">
    <property type="nucleotide sequence ID" value="NZ_CP018632.1"/>
</dbReference>
<dbReference type="OrthoDB" id="9793869at2"/>
<keyword evidence="4" id="KW-1185">Reference proteome</keyword>
<dbReference type="PANTHER" id="PTHR36924:SF1">
    <property type="entry name" value="ANTITOXIN HIGA-1"/>
    <property type="match status" value="1"/>
</dbReference>
<evidence type="ECO:0000313" key="4">
    <source>
        <dbReference type="Proteomes" id="UP000250079"/>
    </source>
</evidence>
<dbReference type="PROSITE" id="PS50943">
    <property type="entry name" value="HTH_CROC1"/>
    <property type="match status" value="1"/>
</dbReference>
<organism evidence="3 4">
    <name type="scientific">Granulosicoccus antarcticus IMCC3135</name>
    <dbReference type="NCBI Taxonomy" id="1192854"/>
    <lineage>
        <taxon>Bacteria</taxon>
        <taxon>Pseudomonadati</taxon>
        <taxon>Pseudomonadota</taxon>
        <taxon>Gammaproteobacteria</taxon>
        <taxon>Chromatiales</taxon>
        <taxon>Granulosicoccaceae</taxon>
        <taxon>Granulosicoccus</taxon>
    </lineage>
</organism>
<dbReference type="Proteomes" id="UP000250079">
    <property type="component" value="Chromosome"/>
</dbReference>
<gene>
    <name evidence="3" type="primary">ybaQ</name>
    <name evidence="3" type="ORF">IMCC3135_28565</name>
</gene>
<dbReference type="Gene3D" id="1.10.260.40">
    <property type="entry name" value="lambda repressor-like DNA-binding domains"/>
    <property type="match status" value="1"/>
</dbReference>
<dbReference type="Pfam" id="PF01381">
    <property type="entry name" value="HTH_3"/>
    <property type="match status" value="1"/>
</dbReference>
<accession>A0A2Z2NZB3</accession>
<evidence type="ECO:0000259" key="2">
    <source>
        <dbReference type="PROSITE" id="PS50943"/>
    </source>
</evidence>
<dbReference type="CDD" id="cd00093">
    <property type="entry name" value="HTH_XRE"/>
    <property type="match status" value="1"/>
</dbReference>
<dbReference type="InterPro" id="IPR013430">
    <property type="entry name" value="Toxin_antidote_HigA"/>
</dbReference>
<dbReference type="KEGG" id="gai:IMCC3135_28565"/>
<proteinExistence type="predicted"/>
<sequence length="93" mass="10520">MLPNKRTSTHPGKILLHEFLEPLELSQSEFARHLSIPIQRVNELIKGKRGITPDTAWLLSTALGTTPEFWMNLQTSYELSSIEPPKGIKRLVA</sequence>
<keyword evidence="1" id="KW-0238">DNA-binding</keyword>
<dbReference type="SUPFAM" id="SSF47413">
    <property type="entry name" value="lambda repressor-like DNA-binding domains"/>
    <property type="match status" value="1"/>
</dbReference>
<dbReference type="PANTHER" id="PTHR36924">
    <property type="entry name" value="ANTITOXIN HIGA-1"/>
    <property type="match status" value="1"/>
</dbReference>
<dbReference type="AlphaFoldDB" id="A0A2Z2NZB3"/>
<dbReference type="SMART" id="SM00530">
    <property type="entry name" value="HTH_XRE"/>
    <property type="match status" value="1"/>
</dbReference>
<dbReference type="InterPro" id="IPR010982">
    <property type="entry name" value="Lambda_DNA-bd_dom_sf"/>
</dbReference>
<protein>
    <submittedName>
        <fullName evidence="3">Putative HTH-type transcriptional regulator YbaQ</fullName>
    </submittedName>
</protein>
<evidence type="ECO:0000256" key="1">
    <source>
        <dbReference type="ARBA" id="ARBA00023125"/>
    </source>
</evidence>
<feature type="domain" description="HTH cro/C1-type" evidence="2">
    <location>
        <begin position="25"/>
        <end position="70"/>
    </location>
</feature>
<dbReference type="InterPro" id="IPR001387">
    <property type="entry name" value="Cro/C1-type_HTH"/>
</dbReference>
<dbReference type="GO" id="GO:0003677">
    <property type="term" value="F:DNA binding"/>
    <property type="evidence" value="ECO:0007669"/>
    <property type="project" value="UniProtKB-KW"/>
</dbReference>
<evidence type="ECO:0000313" key="3">
    <source>
        <dbReference type="EMBL" id="ASJ75765.1"/>
    </source>
</evidence>
<name>A0A2Z2NZB3_9GAMM</name>
<dbReference type="EMBL" id="CP018632">
    <property type="protein sequence ID" value="ASJ75765.1"/>
    <property type="molecule type" value="Genomic_DNA"/>
</dbReference>
<dbReference type="NCBIfam" id="TIGR02607">
    <property type="entry name" value="antidote_HigA"/>
    <property type="match status" value="1"/>
</dbReference>
<reference evidence="3 4" key="1">
    <citation type="submission" date="2016-12" db="EMBL/GenBank/DDBJ databases">
        <authorList>
            <person name="Song W.-J."/>
            <person name="Kurnit D.M."/>
        </authorList>
    </citation>
    <scope>NUCLEOTIDE SEQUENCE [LARGE SCALE GENOMIC DNA]</scope>
    <source>
        <strain evidence="3 4">IMCC3135</strain>
    </source>
</reference>